<sequence length="245" mass="29004">MSKQMQNGDIRPVRRSGRSRTTVERYEPAFTQSSKPNAQGRTRSRNMSKQMQNGDIRPVRRSGRSRTTVERYEGVIRVPLIHEVMKISINVIDMRWKEIHFIQDAIRIMKQHKISEDLIQQIQTACNALEWEMNEKNVEKRDLPPLGPETTTFTDISTWAIFYYDLLHENQHRIIDLTEYFMNTFKKEFTKEDKKVLMKYQTDAKKVIDEFVKNVDDFNLQGESKVAYLETIKEIKKNCPVCPQR</sequence>
<evidence type="ECO:0000313" key="2">
    <source>
        <dbReference type="WBParaSite" id="PS1159_v2.g18120.t1"/>
    </source>
</evidence>
<proteinExistence type="predicted"/>
<reference evidence="2" key="1">
    <citation type="submission" date="2025-08" db="UniProtKB">
        <authorList>
            <consortium name="WormBaseParasite"/>
        </authorList>
    </citation>
    <scope>IDENTIFICATION</scope>
</reference>
<organism evidence="1 2">
    <name type="scientific">Panagrolaimus sp. PS1159</name>
    <dbReference type="NCBI Taxonomy" id="55785"/>
    <lineage>
        <taxon>Eukaryota</taxon>
        <taxon>Metazoa</taxon>
        <taxon>Ecdysozoa</taxon>
        <taxon>Nematoda</taxon>
        <taxon>Chromadorea</taxon>
        <taxon>Rhabditida</taxon>
        <taxon>Tylenchina</taxon>
        <taxon>Panagrolaimomorpha</taxon>
        <taxon>Panagrolaimoidea</taxon>
        <taxon>Panagrolaimidae</taxon>
        <taxon>Panagrolaimus</taxon>
    </lineage>
</organism>
<dbReference type="Proteomes" id="UP000887580">
    <property type="component" value="Unplaced"/>
</dbReference>
<evidence type="ECO:0000313" key="1">
    <source>
        <dbReference type="Proteomes" id="UP000887580"/>
    </source>
</evidence>
<protein>
    <submittedName>
        <fullName evidence="2">Uncharacterized protein</fullName>
    </submittedName>
</protein>
<dbReference type="WBParaSite" id="PS1159_v2.g18120.t1">
    <property type="protein sequence ID" value="PS1159_v2.g18120.t1"/>
    <property type="gene ID" value="PS1159_v2.g18120"/>
</dbReference>
<accession>A0AC35FJI7</accession>
<name>A0AC35FJI7_9BILA</name>